<evidence type="ECO:0000313" key="3">
    <source>
        <dbReference type="EMBL" id="GAP41417.1"/>
    </source>
</evidence>
<feature type="region of interest" description="Disordered" evidence="1">
    <location>
        <begin position="50"/>
        <end position="74"/>
    </location>
</feature>
<feature type="compositionally biased region" description="Low complexity" evidence="1">
    <location>
        <begin position="53"/>
        <end position="74"/>
    </location>
</feature>
<dbReference type="Pfam" id="PF09723">
    <property type="entry name" value="Zn_ribbon_8"/>
    <property type="match status" value="1"/>
</dbReference>
<sequence>MPIYEYICEECLKKFELVRSISQADDAAVCASCRSAKTHRIVSKCFSKGDHLSGNNSAGSCQSCSGGSCSHCGH</sequence>
<dbReference type="RefSeq" id="WP_062282573.1">
    <property type="nucleotide sequence ID" value="NZ_DF968181.1"/>
</dbReference>
<organism evidence="3">
    <name type="scientific">Flexilinea flocculi</name>
    <dbReference type="NCBI Taxonomy" id="1678840"/>
    <lineage>
        <taxon>Bacteria</taxon>
        <taxon>Bacillati</taxon>
        <taxon>Chloroflexota</taxon>
        <taxon>Anaerolineae</taxon>
        <taxon>Anaerolineales</taxon>
        <taxon>Anaerolineaceae</taxon>
        <taxon>Flexilinea</taxon>
    </lineage>
</organism>
<reference evidence="3" key="1">
    <citation type="journal article" date="2015" name="Genome Announc.">
        <title>Draft Genome Sequence of Anaerolineae Strain TC1, a Novel Isolate from a Methanogenic Wastewater Treatment System.</title>
        <authorList>
            <person name="Matsuura N."/>
            <person name="Tourlousse D.M."/>
            <person name="Sun L."/>
            <person name="Toyonaga M."/>
            <person name="Kuroda K."/>
            <person name="Ohashi A."/>
            <person name="Cruz R."/>
            <person name="Yamaguchi T."/>
            <person name="Sekiguchi Y."/>
        </authorList>
    </citation>
    <scope>NUCLEOTIDE SEQUENCE [LARGE SCALE GENOMIC DNA]</scope>
    <source>
        <strain evidence="3">TC1</strain>
    </source>
</reference>
<keyword evidence="4" id="KW-1185">Reference proteome</keyword>
<dbReference type="STRING" id="1678840.ATC1_131406"/>
<dbReference type="Proteomes" id="UP000053370">
    <property type="component" value="Unassembled WGS sequence"/>
</dbReference>
<dbReference type="InterPro" id="IPR013429">
    <property type="entry name" value="Regulatory_FmdB_Zinc_ribbon"/>
</dbReference>
<dbReference type="OrthoDB" id="9813321at2"/>
<gene>
    <name evidence="3" type="ORF">ATC1_131406</name>
</gene>
<evidence type="ECO:0000259" key="2">
    <source>
        <dbReference type="SMART" id="SM00834"/>
    </source>
</evidence>
<feature type="domain" description="Putative regulatory protein FmdB zinc ribbon" evidence="2">
    <location>
        <begin position="1"/>
        <end position="43"/>
    </location>
</feature>
<proteinExistence type="predicted"/>
<dbReference type="NCBIfam" id="TIGR02605">
    <property type="entry name" value="CxxC_CxxC_SSSS"/>
    <property type="match status" value="1"/>
</dbReference>
<accession>A0A0S7BXQ4</accession>
<dbReference type="SMART" id="SM00834">
    <property type="entry name" value="CxxC_CXXC_SSSS"/>
    <property type="match status" value="1"/>
</dbReference>
<dbReference type="AlphaFoldDB" id="A0A0S7BXQ4"/>
<protein>
    <submittedName>
        <fullName evidence="3">Putative regulatory protein, FmdB family</fullName>
    </submittedName>
</protein>
<evidence type="ECO:0000256" key="1">
    <source>
        <dbReference type="SAM" id="MobiDB-lite"/>
    </source>
</evidence>
<evidence type="ECO:0000313" key="4">
    <source>
        <dbReference type="Proteomes" id="UP000053370"/>
    </source>
</evidence>
<dbReference type="EMBL" id="DF968181">
    <property type="protein sequence ID" value="GAP41417.1"/>
    <property type="molecule type" value="Genomic_DNA"/>
</dbReference>
<name>A0A0S7BXQ4_9CHLR</name>